<sequence>MTKAFEFADFVDEFQVPFVYFDHQEGYWNDQGDYIEEQELPVAMSGIILPLSENDLKYTEAGTFSQKEKKIYTTVPLQEGRKVEYKGDMYTIQSFKDYSEYADVYIYLMRWREK</sequence>
<evidence type="ECO:0000313" key="1">
    <source>
        <dbReference type="EMBL" id="MFD1206640.1"/>
    </source>
</evidence>
<proteinExistence type="predicted"/>
<dbReference type="EMBL" id="JBHTLT010000127">
    <property type="protein sequence ID" value="MFD1206640.1"/>
    <property type="molecule type" value="Genomic_DNA"/>
</dbReference>
<dbReference type="Proteomes" id="UP001597231">
    <property type="component" value="Unassembled WGS sequence"/>
</dbReference>
<protein>
    <submittedName>
        <fullName evidence="1">Uncharacterized protein</fullName>
    </submittedName>
</protein>
<organism evidence="1 2">
    <name type="scientific">Sporosarcina contaminans</name>
    <dbReference type="NCBI Taxonomy" id="633403"/>
    <lineage>
        <taxon>Bacteria</taxon>
        <taxon>Bacillati</taxon>
        <taxon>Bacillota</taxon>
        <taxon>Bacilli</taxon>
        <taxon>Bacillales</taxon>
        <taxon>Caryophanaceae</taxon>
        <taxon>Sporosarcina</taxon>
    </lineage>
</organism>
<dbReference type="RefSeq" id="WP_381482216.1">
    <property type="nucleotide sequence ID" value="NZ_JBHTLT010000127.1"/>
</dbReference>
<evidence type="ECO:0000313" key="2">
    <source>
        <dbReference type="Proteomes" id="UP001597231"/>
    </source>
</evidence>
<accession>A0ABW3U0Z0</accession>
<name>A0ABW3U0Z0_9BACL</name>
<gene>
    <name evidence="1" type="ORF">ACFQ38_16205</name>
</gene>
<reference evidence="2" key="1">
    <citation type="journal article" date="2019" name="Int. J. Syst. Evol. Microbiol.">
        <title>The Global Catalogue of Microorganisms (GCM) 10K type strain sequencing project: providing services to taxonomists for standard genome sequencing and annotation.</title>
        <authorList>
            <consortium name="The Broad Institute Genomics Platform"/>
            <consortium name="The Broad Institute Genome Sequencing Center for Infectious Disease"/>
            <person name="Wu L."/>
            <person name="Ma J."/>
        </authorList>
    </citation>
    <scope>NUCLEOTIDE SEQUENCE [LARGE SCALE GENOMIC DNA]</scope>
    <source>
        <strain evidence="2">CCUG 53915</strain>
    </source>
</reference>
<keyword evidence="2" id="KW-1185">Reference proteome</keyword>
<comment type="caution">
    <text evidence="1">The sequence shown here is derived from an EMBL/GenBank/DDBJ whole genome shotgun (WGS) entry which is preliminary data.</text>
</comment>